<feature type="binding site" evidence="9">
    <location>
        <position position="339"/>
    </location>
    <ligand>
        <name>substrate</name>
    </ligand>
</feature>
<dbReference type="PANTHER" id="PTHR34876:SF4">
    <property type="entry name" value="1,4-BETA-D-GLUCAN CELLOBIOHYDROLASE C-RELATED"/>
    <property type="match status" value="1"/>
</dbReference>
<gene>
    <name evidence="14" type="ORF">M407DRAFT_68962</name>
</gene>
<organism evidence="14 15">
    <name type="scientific">Tulasnella calospora MUT 4182</name>
    <dbReference type="NCBI Taxonomy" id="1051891"/>
    <lineage>
        <taxon>Eukaryota</taxon>
        <taxon>Fungi</taxon>
        <taxon>Dikarya</taxon>
        <taxon>Basidiomycota</taxon>
        <taxon>Agaricomycotina</taxon>
        <taxon>Agaricomycetes</taxon>
        <taxon>Cantharellales</taxon>
        <taxon>Tulasnellaceae</taxon>
        <taxon>Tulasnella</taxon>
    </lineage>
</organism>
<feature type="domain" description="CBM1" evidence="13">
    <location>
        <begin position="2"/>
        <end position="21"/>
    </location>
</feature>
<feature type="region of interest" description="Disordered" evidence="12">
    <location>
        <begin position="23"/>
        <end position="60"/>
    </location>
</feature>
<dbReference type="GO" id="GO:0004553">
    <property type="term" value="F:hydrolase activity, hydrolyzing O-glycosyl compounds"/>
    <property type="evidence" value="ECO:0007669"/>
    <property type="project" value="InterPro"/>
</dbReference>
<evidence type="ECO:0000256" key="3">
    <source>
        <dbReference type="ARBA" id="ARBA00023001"/>
    </source>
</evidence>
<dbReference type="InterPro" id="IPR036434">
    <property type="entry name" value="Beta_cellobiohydrolase_sf"/>
</dbReference>
<feature type="binding site" evidence="9">
    <location>
        <position position="279"/>
    </location>
    <ligand>
        <name>substrate</name>
    </ligand>
</feature>
<keyword evidence="3 11" id="KW-0136">Cellulose degradation</keyword>
<keyword evidence="15" id="KW-1185">Reference proteome</keyword>
<dbReference type="GO" id="GO:0030245">
    <property type="term" value="P:cellulose catabolic process"/>
    <property type="evidence" value="ECO:0007669"/>
    <property type="project" value="UniProtKB-KW"/>
</dbReference>
<proteinExistence type="inferred from homology"/>
<dbReference type="EMBL" id="KN822969">
    <property type="protein sequence ID" value="KIO30678.1"/>
    <property type="molecule type" value="Genomic_DNA"/>
</dbReference>
<evidence type="ECO:0000256" key="12">
    <source>
        <dbReference type="SAM" id="MobiDB-lite"/>
    </source>
</evidence>
<evidence type="ECO:0000313" key="14">
    <source>
        <dbReference type="EMBL" id="KIO30678.1"/>
    </source>
</evidence>
<dbReference type="FunFam" id="3.20.20.40:FF:000001">
    <property type="entry name" value="Glucanase"/>
    <property type="match status" value="1"/>
</dbReference>
<dbReference type="GO" id="GO:0005576">
    <property type="term" value="C:extracellular region"/>
    <property type="evidence" value="ECO:0007669"/>
    <property type="project" value="InterPro"/>
</dbReference>
<keyword evidence="6 11" id="KW-0326">Glycosidase</keyword>
<feature type="binding site" evidence="9">
    <location>
        <position position="244"/>
    </location>
    <ligand>
        <name>substrate</name>
    </ligand>
</feature>
<dbReference type="SUPFAM" id="SSF51989">
    <property type="entry name" value="Glycosyl hydrolases family 6, cellulases"/>
    <property type="match status" value="1"/>
</dbReference>
<feature type="compositionally biased region" description="Low complexity" evidence="12">
    <location>
        <begin position="23"/>
        <end position="54"/>
    </location>
</feature>
<evidence type="ECO:0000256" key="11">
    <source>
        <dbReference type="RuleBase" id="RU361186"/>
    </source>
</evidence>
<evidence type="ECO:0000313" key="15">
    <source>
        <dbReference type="Proteomes" id="UP000054248"/>
    </source>
</evidence>
<feature type="active site" description="Proton acceptor" evidence="8">
    <location>
        <position position="373"/>
    </location>
</feature>
<dbReference type="PIRSF" id="PIRSF001100">
    <property type="entry name" value="Beta_cellobiohydrolase"/>
    <property type="match status" value="1"/>
</dbReference>
<evidence type="ECO:0000256" key="10">
    <source>
        <dbReference type="PROSITE-ProRule" id="PRU10057"/>
    </source>
</evidence>
<evidence type="ECO:0000256" key="9">
    <source>
        <dbReference type="PIRSR" id="PIRSR001100-2"/>
    </source>
</evidence>
<reference evidence="14 15" key="1">
    <citation type="submission" date="2014-04" db="EMBL/GenBank/DDBJ databases">
        <authorList>
            <consortium name="DOE Joint Genome Institute"/>
            <person name="Kuo A."/>
            <person name="Girlanda M."/>
            <person name="Perotto S."/>
            <person name="Kohler A."/>
            <person name="Nagy L.G."/>
            <person name="Floudas D."/>
            <person name="Copeland A."/>
            <person name="Barry K.W."/>
            <person name="Cichocki N."/>
            <person name="Veneault-Fourrey C."/>
            <person name="LaButti K."/>
            <person name="Lindquist E.A."/>
            <person name="Lipzen A."/>
            <person name="Lundell T."/>
            <person name="Morin E."/>
            <person name="Murat C."/>
            <person name="Sun H."/>
            <person name="Tunlid A."/>
            <person name="Henrissat B."/>
            <person name="Grigoriev I.V."/>
            <person name="Hibbett D.S."/>
            <person name="Martin F."/>
            <person name="Nordberg H.P."/>
            <person name="Cantor M.N."/>
            <person name="Hua S.X."/>
        </authorList>
    </citation>
    <scope>NUCLEOTIDE SEQUENCE [LARGE SCALE GENOMIC DNA]</scope>
    <source>
        <strain evidence="14 15">MUT 4182</strain>
    </source>
</reference>
<evidence type="ECO:0000256" key="8">
    <source>
        <dbReference type="PIRSR" id="PIRSR001100-1"/>
    </source>
</evidence>
<dbReference type="EC" id="3.2.1.-" evidence="11"/>
<evidence type="ECO:0000256" key="7">
    <source>
        <dbReference type="ARBA" id="ARBA00023326"/>
    </source>
</evidence>
<comment type="similarity">
    <text evidence="11">Belongs to the glycosyl hydrolase family 6.</text>
</comment>
<feature type="binding site" evidence="9">
    <location>
        <position position="241"/>
    </location>
    <ligand>
        <name>substrate</name>
    </ligand>
</feature>
<accession>A0A0C3L9T8</accession>
<dbReference type="STRING" id="1051891.A0A0C3L9T8"/>
<keyword evidence="2 11" id="KW-0378">Hydrolase</keyword>
<feature type="binding site" evidence="9">
    <location>
        <position position="112"/>
    </location>
    <ligand>
        <name>substrate</name>
    </ligand>
</feature>
<sequence>MYYSGDTDCAAGSTCVYNNDWSTTTTSTTSSTKTSTSTTTKTSTTSTKTSTTSTPSGSGSCSFGNPYENGYTAYLSPYYIAEVNAAIATQSSSTLKTKSAKVAQIPNFTWFDTADKVPTLGDYLADARSMQADGTKMILQIVVYDLPDRDCHAKASNGEYHIAQNGVANYKAYIDAIKSYVVQYPDVRIVAVVEPDSLANLVTNMSDSHCANAHDAYLQCTTYALQQLNQCNIWLYLDAGHAGWLGWQSNQDPAAQLFAQVYKSATPNRVRGLATNVANYNALHASTPDPITQGDPCVDELSYVQAMSPRLTNYGFPAHFIIDQGRSGVQNIRGQWGDWCNIKGAGFGMRPTNVTPDPVIDAIVWVKPGGECDGTSDSSSPRYDSTCSLSDAKQPAPEAGTWFEAYFEDLVNFANPAL</sequence>
<keyword evidence="4" id="KW-1015">Disulfide bond</keyword>
<evidence type="ECO:0000256" key="2">
    <source>
        <dbReference type="ARBA" id="ARBA00022801"/>
    </source>
</evidence>
<dbReference type="InterPro" id="IPR000254">
    <property type="entry name" value="CBD"/>
</dbReference>
<dbReference type="Proteomes" id="UP000054248">
    <property type="component" value="Unassembled WGS sequence"/>
</dbReference>
<dbReference type="GO" id="GO:0030248">
    <property type="term" value="F:cellulose binding"/>
    <property type="evidence" value="ECO:0007669"/>
    <property type="project" value="InterPro"/>
</dbReference>
<evidence type="ECO:0000256" key="5">
    <source>
        <dbReference type="ARBA" id="ARBA00023277"/>
    </source>
</evidence>
<keyword evidence="1" id="KW-0732">Signal</keyword>
<dbReference type="InterPro" id="IPR001524">
    <property type="entry name" value="Glyco_hydro_6_CS"/>
</dbReference>
<feature type="compositionally biased region" description="Polar residues" evidence="12">
    <location>
        <begin position="375"/>
        <end position="391"/>
    </location>
</feature>
<dbReference type="OrthoDB" id="64893at2759"/>
<feature type="binding site" evidence="9">
    <location>
        <position position="367"/>
    </location>
    <ligand>
        <name>substrate</name>
    </ligand>
</feature>
<feature type="active site" description="Proton donor" evidence="8 10">
    <location>
        <position position="196"/>
    </location>
</feature>
<dbReference type="HOGENOM" id="CLU_015488_0_0_1"/>
<dbReference type="Pfam" id="PF01341">
    <property type="entry name" value="Glyco_hydro_6"/>
    <property type="match status" value="1"/>
</dbReference>
<keyword evidence="5 11" id="KW-0119">Carbohydrate metabolism</keyword>
<evidence type="ECO:0000259" key="13">
    <source>
        <dbReference type="Pfam" id="PF00734"/>
    </source>
</evidence>
<dbReference type="PANTHER" id="PTHR34876">
    <property type="match status" value="1"/>
</dbReference>
<evidence type="ECO:0000256" key="4">
    <source>
        <dbReference type="ARBA" id="ARBA00023157"/>
    </source>
</evidence>
<dbReference type="Pfam" id="PF00734">
    <property type="entry name" value="CBM_1"/>
    <property type="match status" value="1"/>
</dbReference>
<name>A0A0C3L9T8_9AGAM</name>
<reference evidence="15" key="2">
    <citation type="submission" date="2015-01" db="EMBL/GenBank/DDBJ databases">
        <title>Evolutionary Origins and Diversification of the Mycorrhizal Mutualists.</title>
        <authorList>
            <consortium name="DOE Joint Genome Institute"/>
            <consortium name="Mycorrhizal Genomics Consortium"/>
            <person name="Kohler A."/>
            <person name="Kuo A."/>
            <person name="Nagy L.G."/>
            <person name="Floudas D."/>
            <person name="Copeland A."/>
            <person name="Barry K.W."/>
            <person name="Cichocki N."/>
            <person name="Veneault-Fourrey C."/>
            <person name="LaButti K."/>
            <person name="Lindquist E.A."/>
            <person name="Lipzen A."/>
            <person name="Lundell T."/>
            <person name="Morin E."/>
            <person name="Murat C."/>
            <person name="Riley R."/>
            <person name="Ohm R."/>
            <person name="Sun H."/>
            <person name="Tunlid A."/>
            <person name="Henrissat B."/>
            <person name="Grigoriev I.V."/>
            <person name="Hibbett D.S."/>
            <person name="Martin F."/>
        </authorList>
    </citation>
    <scope>NUCLEOTIDE SEQUENCE [LARGE SCALE GENOMIC DNA]</scope>
    <source>
        <strain evidence="15">MUT 4182</strain>
    </source>
</reference>
<feature type="binding site" evidence="9">
    <location>
        <position position="371"/>
    </location>
    <ligand>
        <name>substrate</name>
    </ligand>
</feature>
<dbReference type="PRINTS" id="PR00733">
    <property type="entry name" value="GLHYDRLASE6"/>
</dbReference>
<evidence type="ECO:0000256" key="6">
    <source>
        <dbReference type="ARBA" id="ARBA00023295"/>
    </source>
</evidence>
<protein>
    <recommendedName>
        <fullName evidence="11">Glucanase</fullName>
        <ecNumber evidence="11">3.2.1.-</ecNumber>
    </recommendedName>
</protein>
<dbReference type="AlphaFoldDB" id="A0A0C3L9T8"/>
<dbReference type="InterPro" id="IPR016288">
    <property type="entry name" value="Beta_cellobiohydrolase"/>
</dbReference>
<feature type="binding site" evidence="9">
    <location>
        <position position="110"/>
    </location>
    <ligand>
        <name>substrate</name>
    </ligand>
</feature>
<feature type="region of interest" description="Disordered" evidence="12">
    <location>
        <begin position="371"/>
        <end position="391"/>
    </location>
</feature>
<keyword evidence="7 11" id="KW-0624">Polysaccharide degradation</keyword>
<dbReference type="PROSITE" id="PS00656">
    <property type="entry name" value="GLYCOSYL_HYDROL_F6_2"/>
    <property type="match status" value="1"/>
</dbReference>
<dbReference type="Gene3D" id="3.20.20.40">
    <property type="entry name" value="1, 4-beta cellobiohydrolase"/>
    <property type="match status" value="1"/>
</dbReference>
<evidence type="ECO:0000256" key="1">
    <source>
        <dbReference type="ARBA" id="ARBA00022729"/>
    </source>
</evidence>